<feature type="domain" description="Vitamin K epoxide reductase" evidence="11">
    <location>
        <begin position="4"/>
        <end position="136"/>
    </location>
</feature>
<keyword evidence="3 10" id="KW-0812">Transmembrane</keyword>
<dbReference type="Pfam" id="PF07884">
    <property type="entry name" value="VKOR"/>
    <property type="match status" value="1"/>
</dbReference>
<comment type="caution">
    <text evidence="12">The sequence shown here is derived from an EMBL/GenBank/DDBJ whole genome shotgun (WGS) entry which is preliminary data.</text>
</comment>
<dbReference type="GO" id="GO:0016491">
    <property type="term" value="F:oxidoreductase activity"/>
    <property type="evidence" value="ECO:0007669"/>
    <property type="project" value="UniProtKB-KW"/>
</dbReference>
<evidence type="ECO:0000259" key="11">
    <source>
        <dbReference type="SMART" id="SM00756"/>
    </source>
</evidence>
<dbReference type="PANTHER" id="PTHR34573:SF1">
    <property type="entry name" value="VITAMIN K EPOXIDE REDUCTASE DOMAIN-CONTAINING PROTEIN"/>
    <property type="match status" value="1"/>
</dbReference>
<evidence type="ECO:0000313" key="12">
    <source>
        <dbReference type="EMBL" id="OHA01390.1"/>
    </source>
</evidence>
<comment type="similarity">
    <text evidence="2">Belongs to the VKOR family.</text>
</comment>
<evidence type="ECO:0000256" key="6">
    <source>
        <dbReference type="ARBA" id="ARBA00023002"/>
    </source>
</evidence>
<dbReference type="SMART" id="SM00756">
    <property type="entry name" value="VKc"/>
    <property type="match status" value="1"/>
</dbReference>
<keyword evidence="4" id="KW-0874">Quinone</keyword>
<dbReference type="AlphaFoldDB" id="A0A1G2KPR4"/>
<dbReference type="STRING" id="1802271.A3C11_02630"/>
<keyword evidence="9" id="KW-0676">Redox-active center</keyword>
<keyword evidence="7 10" id="KW-0472">Membrane</keyword>
<dbReference type="InterPro" id="IPR012932">
    <property type="entry name" value="VKOR"/>
</dbReference>
<proteinExistence type="inferred from homology"/>
<keyword evidence="6" id="KW-0560">Oxidoreductase</keyword>
<evidence type="ECO:0000256" key="10">
    <source>
        <dbReference type="SAM" id="Phobius"/>
    </source>
</evidence>
<feature type="transmembrane region" description="Helical" evidence="10">
    <location>
        <begin position="110"/>
        <end position="136"/>
    </location>
</feature>
<evidence type="ECO:0000313" key="13">
    <source>
        <dbReference type="Proteomes" id="UP000177362"/>
    </source>
</evidence>
<dbReference type="PANTHER" id="PTHR34573">
    <property type="entry name" value="VKC DOMAIN-CONTAINING PROTEIN"/>
    <property type="match status" value="1"/>
</dbReference>
<dbReference type="GO" id="GO:0016020">
    <property type="term" value="C:membrane"/>
    <property type="evidence" value="ECO:0007669"/>
    <property type="project" value="UniProtKB-SubCell"/>
</dbReference>
<dbReference type="InterPro" id="IPR038354">
    <property type="entry name" value="VKOR_sf"/>
</dbReference>
<dbReference type="GO" id="GO:0048038">
    <property type="term" value="F:quinone binding"/>
    <property type="evidence" value="ECO:0007669"/>
    <property type="project" value="UniProtKB-KW"/>
</dbReference>
<accession>A0A1G2KPR4</accession>
<keyword evidence="5 10" id="KW-1133">Transmembrane helix</keyword>
<evidence type="ECO:0000256" key="2">
    <source>
        <dbReference type="ARBA" id="ARBA00006214"/>
    </source>
</evidence>
<dbReference type="InterPro" id="IPR044698">
    <property type="entry name" value="VKOR/LTO1"/>
</dbReference>
<sequence length="149" mass="16379">MPVPRWWVYLFVVISILGFLDATFLAVKHISGGVIPCTITAGCEKVTTSSYATVAGIPVALLGALYYFSIFFLSLVYLSSGKPILFKLFTHGSIIGVVASFWFVYVQLFILHALCIYCLFSAATSTALFILALLMVRVSRANQRSMDMS</sequence>
<organism evidence="12 13">
    <name type="scientific">Candidatus Sungbacteria bacterium RIFCSPHIGHO2_02_FULL_49_12</name>
    <dbReference type="NCBI Taxonomy" id="1802271"/>
    <lineage>
        <taxon>Bacteria</taxon>
        <taxon>Candidatus Sungiibacteriota</taxon>
    </lineage>
</organism>
<dbReference type="Proteomes" id="UP000177362">
    <property type="component" value="Unassembled WGS sequence"/>
</dbReference>
<evidence type="ECO:0000256" key="4">
    <source>
        <dbReference type="ARBA" id="ARBA00022719"/>
    </source>
</evidence>
<evidence type="ECO:0000256" key="1">
    <source>
        <dbReference type="ARBA" id="ARBA00004141"/>
    </source>
</evidence>
<feature type="transmembrane region" description="Helical" evidence="10">
    <location>
        <begin position="7"/>
        <end position="27"/>
    </location>
</feature>
<evidence type="ECO:0000256" key="7">
    <source>
        <dbReference type="ARBA" id="ARBA00023136"/>
    </source>
</evidence>
<evidence type="ECO:0000256" key="8">
    <source>
        <dbReference type="ARBA" id="ARBA00023157"/>
    </source>
</evidence>
<name>A0A1G2KPR4_9BACT</name>
<dbReference type="CDD" id="cd12916">
    <property type="entry name" value="VKOR_1"/>
    <property type="match status" value="1"/>
</dbReference>
<evidence type="ECO:0000256" key="5">
    <source>
        <dbReference type="ARBA" id="ARBA00022989"/>
    </source>
</evidence>
<dbReference type="Gene3D" id="1.20.1440.130">
    <property type="entry name" value="VKOR domain"/>
    <property type="match status" value="1"/>
</dbReference>
<reference evidence="12 13" key="1">
    <citation type="journal article" date="2016" name="Nat. Commun.">
        <title>Thousands of microbial genomes shed light on interconnected biogeochemical processes in an aquifer system.</title>
        <authorList>
            <person name="Anantharaman K."/>
            <person name="Brown C.T."/>
            <person name="Hug L.A."/>
            <person name="Sharon I."/>
            <person name="Castelle C.J."/>
            <person name="Probst A.J."/>
            <person name="Thomas B.C."/>
            <person name="Singh A."/>
            <person name="Wilkins M.J."/>
            <person name="Karaoz U."/>
            <person name="Brodie E.L."/>
            <person name="Williams K.H."/>
            <person name="Hubbard S.S."/>
            <person name="Banfield J.F."/>
        </authorList>
    </citation>
    <scope>NUCLEOTIDE SEQUENCE [LARGE SCALE GENOMIC DNA]</scope>
</reference>
<comment type="subcellular location">
    <subcellularLocation>
        <location evidence="1">Membrane</location>
        <topology evidence="1">Multi-pass membrane protein</topology>
    </subcellularLocation>
</comment>
<protein>
    <recommendedName>
        <fullName evidence="11">Vitamin K epoxide reductase domain-containing protein</fullName>
    </recommendedName>
</protein>
<evidence type="ECO:0000256" key="9">
    <source>
        <dbReference type="ARBA" id="ARBA00023284"/>
    </source>
</evidence>
<feature type="transmembrane region" description="Helical" evidence="10">
    <location>
        <begin position="85"/>
        <end position="104"/>
    </location>
</feature>
<dbReference type="EMBL" id="MHQJ01000017">
    <property type="protein sequence ID" value="OHA01390.1"/>
    <property type="molecule type" value="Genomic_DNA"/>
</dbReference>
<evidence type="ECO:0000256" key="3">
    <source>
        <dbReference type="ARBA" id="ARBA00022692"/>
    </source>
</evidence>
<gene>
    <name evidence="12" type="ORF">A3C11_02630</name>
</gene>
<keyword evidence="8" id="KW-1015">Disulfide bond</keyword>
<feature type="transmembrane region" description="Helical" evidence="10">
    <location>
        <begin position="55"/>
        <end position="78"/>
    </location>
</feature>